<keyword evidence="4" id="KW-1003">Cell membrane</keyword>
<keyword evidence="7 9" id="KW-0472">Membrane</keyword>
<feature type="transmembrane region" description="Helical" evidence="9">
    <location>
        <begin position="103"/>
        <end position="128"/>
    </location>
</feature>
<evidence type="ECO:0000256" key="8">
    <source>
        <dbReference type="ARBA" id="ARBA00038435"/>
    </source>
</evidence>
<organism evidence="11 12">
    <name type="scientific">Oceanisphaera psychrotolerans</name>
    <dbReference type="NCBI Taxonomy" id="1414654"/>
    <lineage>
        <taxon>Bacteria</taxon>
        <taxon>Pseudomonadati</taxon>
        <taxon>Pseudomonadota</taxon>
        <taxon>Gammaproteobacteria</taxon>
        <taxon>Aeromonadales</taxon>
        <taxon>Aeromonadaceae</taxon>
        <taxon>Oceanisphaera</taxon>
    </lineage>
</organism>
<evidence type="ECO:0000256" key="1">
    <source>
        <dbReference type="ARBA" id="ARBA00004651"/>
    </source>
</evidence>
<evidence type="ECO:0000256" key="4">
    <source>
        <dbReference type="ARBA" id="ARBA00022475"/>
    </source>
</evidence>
<proteinExistence type="inferred from homology"/>
<keyword evidence="12" id="KW-1185">Reference proteome</keyword>
<feature type="transmembrane region" description="Helical" evidence="9">
    <location>
        <begin position="219"/>
        <end position="239"/>
    </location>
</feature>
<evidence type="ECO:0000256" key="2">
    <source>
        <dbReference type="ARBA" id="ARBA00022448"/>
    </source>
</evidence>
<feature type="transmembrane region" description="Helical" evidence="9">
    <location>
        <begin position="34"/>
        <end position="52"/>
    </location>
</feature>
<comment type="subcellular location">
    <subcellularLocation>
        <location evidence="1">Cell membrane</location>
        <topology evidence="1">Multi-pass membrane protein</topology>
    </subcellularLocation>
</comment>
<feature type="transmembrane region" description="Helical" evidence="9">
    <location>
        <begin position="160"/>
        <end position="178"/>
    </location>
</feature>
<dbReference type="InterPro" id="IPR052180">
    <property type="entry name" value="NhaC_Na-H+_Antiporter"/>
</dbReference>
<protein>
    <submittedName>
        <fullName evidence="11">Sodium:proton antiporter</fullName>
    </submittedName>
</protein>
<dbReference type="PANTHER" id="PTHR33451">
    <property type="entry name" value="MALATE-2H(+)/NA(+)-LACTATE ANTIPORTER"/>
    <property type="match status" value="1"/>
</dbReference>
<evidence type="ECO:0000256" key="9">
    <source>
        <dbReference type="SAM" id="Phobius"/>
    </source>
</evidence>
<feature type="domain" description="Na+/H+ antiporter NhaC-like C-terminal" evidence="10">
    <location>
        <begin position="5"/>
        <end position="172"/>
    </location>
</feature>
<feature type="transmembrane region" description="Helical" evidence="9">
    <location>
        <begin position="347"/>
        <end position="372"/>
    </location>
</feature>
<dbReference type="AlphaFoldDB" id="A0A1J4Q9U2"/>
<evidence type="ECO:0000259" key="10">
    <source>
        <dbReference type="Pfam" id="PF03553"/>
    </source>
</evidence>
<comment type="similarity">
    <text evidence="8">Belongs to the NhaC Na(+)/H(+) (TC 2.A.35) antiporter family.</text>
</comment>
<keyword evidence="6 9" id="KW-1133">Transmembrane helix</keyword>
<dbReference type="STRING" id="1414654.BFR47_05855"/>
<keyword evidence="5 9" id="KW-0812">Transmembrane</keyword>
<feature type="transmembrane region" description="Helical" evidence="9">
    <location>
        <begin position="73"/>
        <end position="97"/>
    </location>
</feature>
<evidence type="ECO:0000313" key="12">
    <source>
        <dbReference type="Proteomes" id="UP000243073"/>
    </source>
</evidence>
<feature type="transmembrane region" description="Helical" evidence="9">
    <location>
        <begin position="198"/>
        <end position="214"/>
    </location>
</feature>
<keyword evidence="3" id="KW-0050">Antiport</keyword>
<evidence type="ECO:0000256" key="3">
    <source>
        <dbReference type="ARBA" id="ARBA00022449"/>
    </source>
</evidence>
<reference evidence="11 12" key="1">
    <citation type="submission" date="2016-07" db="EMBL/GenBank/DDBJ databases">
        <title>Draft Genome Sequence of Oceanisphaera psychrotolerans, isolated from coastal sediment samples.</title>
        <authorList>
            <person name="Zhuo S."/>
            <person name="Ruan Z."/>
        </authorList>
    </citation>
    <scope>NUCLEOTIDE SEQUENCE [LARGE SCALE GENOMIC DNA]</scope>
    <source>
        <strain evidence="11 12">LAM-WHM-ZC</strain>
    </source>
</reference>
<name>A0A1J4Q9U2_9GAMM</name>
<dbReference type="GO" id="GO:0015297">
    <property type="term" value="F:antiporter activity"/>
    <property type="evidence" value="ECO:0007669"/>
    <property type="project" value="UniProtKB-KW"/>
</dbReference>
<dbReference type="RefSeq" id="WP_071473912.1">
    <property type="nucleotide sequence ID" value="NZ_MDKE01000066.1"/>
</dbReference>
<dbReference type="GO" id="GO:0005886">
    <property type="term" value="C:plasma membrane"/>
    <property type="evidence" value="ECO:0007669"/>
    <property type="project" value="UniProtKB-SubCell"/>
</dbReference>
<feature type="transmembrane region" description="Helical" evidence="9">
    <location>
        <begin position="393"/>
        <end position="413"/>
    </location>
</feature>
<dbReference type="EMBL" id="MDKE01000066">
    <property type="protein sequence ID" value="OIN04817.1"/>
    <property type="molecule type" value="Genomic_DNA"/>
</dbReference>
<evidence type="ECO:0000313" key="11">
    <source>
        <dbReference type="EMBL" id="OIN04817.1"/>
    </source>
</evidence>
<feature type="transmembrane region" description="Helical" evidence="9">
    <location>
        <begin position="299"/>
        <end position="327"/>
    </location>
</feature>
<evidence type="ECO:0000256" key="6">
    <source>
        <dbReference type="ARBA" id="ARBA00022989"/>
    </source>
</evidence>
<sequence length="435" mass="45655">MWVGAIIGLLLSFLVAKDKAIFGKTFFKGMSSETAIAPVACWIFAGIFATVLRDSGLVDGILWAAYHTGTTGTSFIIITFFASALFATAAGTGFGTITAGMGMLYPAGVLLGADPLILAGAIVGGGAFGDNLAPISDTTISAATSQNTDIGGVVKHRVRYVIPASVLTVITMWVLASSGNVSSTAVPMEKIAEMMDPRGLWMLIPAIATIYTAIKKGDIVFATIVGILLGSFVSVVTGLNTVGNIISVENGLLLRGVSGWMADLCILVLLLSAGIQMMLDGGGSQRLLETFKNVKTARVYEMISGMLALILSALMSINAPAILAVGLSFAKPMGEKFGVHPHRRANVIGNLACTLVYSLPWSAALLLAASLSQQAAESFEGVPSISPLELTPYVLYAWFLLTVMVFSIVTGWGCEYNNKNTSDNETNLLMEEKAS</sequence>
<feature type="transmembrane region" description="Helical" evidence="9">
    <location>
        <begin position="259"/>
        <end position="279"/>
    </location>
</feature>
<gene>
    <name evidence="11" type="ORF">BFR47_05855</name>
</gene>
<dbReference type="PANTHER" id="PTHR33451:SF3">
    <property type="entry name" value="MALATE-2H(+)_NA(+)-LACTATE ANTIPORTER"/>
    <property type="match status" value="1"/>
</dbReference>
<keyword evidence="2" id="KW-0813">Transport</keyword>
<comment type="caution">
    <text evidence="11">The sequence shown here is derived from an EMBL/GenBank/DDBJ whole genome shotgun (WGS) entry which is preliminary data.</text>
</comment>
<dbReference type="Pfam" id="PF03553">
    <property type="entry name" value="Na_H_antiporter"/>
    <property type="match status" value="1"/>
</dbReference>
<evidence type="ECO:0000256" key="5">
    <source>
        <dbReference type="ARBA" id="ARBA00022692"/>
    </source>
</evidence>
<dbReference type="InterPro" id="IPR018461">
    <property type="entry name" value="Na/H_Antiport_NhaC-like_C"/>
</dbReference>
<accession>A0A1J4Q9U2</accession>
<dbReference type="Proteomes" id="UP000243073">
    <property type="component" value="Unassembled WGS sequence"/>
</dbReference>
<evidence type="ECO:0000256" key="7">
    <source>
        <dbReference type="ARBA" id="ARBA00023136"/>
    </source>
</evidence>